<sequence>MDEKRRKLLQASGVASVLLASATARSLAQGAAKGRPIHVNIITVPDMVQLDITGPYEVLARTPGWTVDLVAATQEAVRTDRGLRLLPNVTRATAKPSNILVIPGGTGIDTAMLDPEWIEYVRKESAKCDYVFGVCTGSLLLGAAGVLKGKRAGGHWQARDMLTQFGATVSNDRMTRDGNIYTSGGVTSGIDMALRVVADIAGLETAQKIQLAMEYDPAPPFAGGTPYTSPPDIVAAVLKDSSKRRALRESMVAEAAQRLNRSGG</sequence>
<comment type="caution">
    <text evidence="2">The sequence shown here is derived from an EMBL/GenBank/DDBJ whole genome shotgun (WGS) entry which is preliminary data.</text>
</comment>
<dbReference type="InterPro" id="IPR006311">
    <property type="entry name" value="TAT_signal"/>
</dbReference>
<dbReference type="Gene3D" id="3.40.50.880">
    <property type="match status" value="1"/>
</dbReference>
<dbReference type="PANTHER" id="PTHR43130:SF2">
    <property type="entry name" value="DJ-1_PFPI DOMAIN-CONTAINING PROTEIN"/>
    <property type="match status" value="1"/>
</dbReference>
<gene>
    <name evidence="2" type="ORF">ACIPEN_20325</name>
</gene>
<dbReference type="RefSeq" id="WP_402703071.1">
    <property type="nucleotide sequence ID" value="NZ_JBIUZV010000016.1"/>
</dbReference>
<dbReference type="InterPro" id="IPR002818">
    <property type="entry name" value="DJ-1/PfpI"/>
</dbReference>
<organism evidence="2 3">
    <name type="scientific">Herbaspirillum chlorophenolicum</name>
    <dbReference type="NCBI Taxonomy" id="211589"/>
    <lineage>
        <taxon>Bacteria</taxon>
        <taxon>Pseudomonadati</taxon>
        <taxon>Pseudomonadota</taxon>
        <taxon>Betaproteobacteria</taxon>
        <taxon>Burkholderiales</taxon>
        <taxon>Oxalobacteraceae</taxon>
        <taxon>Herbaspirillum</taxon>
    </lineage>
</organism>
<evidence type="ECO:0000259" key="1">
    <source>
        <dbReference type="Pfam" id="PF01965"/>
    </source>
</evidence>
<dbReference type="InterPro" id="IPR029062">
    <property type="entry name" value="Class_I_gatase-like"/>
</dbReference>
<proteinExistence type="predicted"/>
<name>A0ABW8F4H5_9BURK</name>
<feature type="domain" description="DJ-1/PfpI" evidence="1">
    <location>
        <begin position="39"/>
        <end position="198"/>
    </location>
</feature>
<dbReference type="Proteomes" id="UP001617427">
    <property type="component" value="Unassembled WGS sequence"/>
</dbReference>
<dbReference type="EMBL" id="JBIUZV010000016">
    <property type="protein sequence ID" value="MFJ3048187.1"/>
    <property type="molecule type" value="Genomic_DNA"/>
</dbReference>
<keyword evidence="3" id="KW-1185">Reference proteome</keyword>
<accession>A0ABW8F4H5</accession>
<dbReference type="GO" id="GO:0016829">
    <property type="term" value="F:lyase activity"/>
    <property type="evidence" value="ECO:0007669"/>
    <property type="project" value="UniProtKB-KW"/>
</dbReference>
<dbReference type="Pfam" id="PF01965">
    <property type="entry name" value="DJ-1_PfpI"/>
    <property type="match status" value="1"/>
</dbReference>
<dbReference type="SUPFAM" id="SSF52317">
    <property type="entry name" value="Class I glutamine amidotransferase-like"/>
    <property type="match status" value="1"/>
</dbReference>
<evidence type="ECO:0000313" key="2">
    <source>
        <dbReference type="EMBL" id="MFJ3048187.1"/>
    </source>
</evidence>
<dbReference type="EC" id="4.2.1.-" evidence="2"/>
<reference evidence="2 3" key="1">
    <citation type="submission" date="2024-10" db="EMBL/GenBank/DDBJ databases">
        <title>The Natural Products Discovery Center: Release of the First 8490 Sequenced Strains for Exploring Actinobacteria Biosynthetic Diversity.</title>
        <authorList>
            <person name="Kalkreuter E."/>
            <person name="Kautsar S.A."/>
            <person name="Yang D."/>
            <person name="Bader C.D."/>
            <person name="Teijaro C.N."/>
            <person name="Fluegel L."/>
            <person name="Davis C.M."/>
            <person name="Simpson J.R."/>
            <person name="Lauterbach L."/>
            <person name="Steele A.D."/>
            <person name="Gui C."/>
            <person name="Meng S."/>
            <person name="Li G."/>
            <person name="Viehrig K."/>
            <person name="Ye F."/>
            <person name="Su P."/>
            <person name="Kiefer A.F."/>
            <person name="Nichols A."/>
            <person name="Cepeda A.J."/>
            <person name="Yan W."/>
            <person name="Fan B."/>
            <person name="Jiang Y."/>
            <person name="Adhikari A."/>
            <person name="Zheng C.-J."/>
            <person name="Schuster L."/>
            <person name="Cowan T.M."/>
            <person name="Smanski M.J."/>
            <person name="Chevrette M.G."/>
            <person name="De Carvalho L.P.S."/>
            <person name="Shen B."/>
        </authorList>
    </citation>
    <scope>NUCLEOTIDE SEQUENCE [LARGE SCALE GENOMIC DNA]</scope>
    <source>
        <strain evidence="2 3">NPDC087045</strain>
    </source>
</reference>
<dbReference type="PANTHER" id="PTHR43130">
    <property type="entry name" value="ARAC-FAMILY TRANSCRIPTIONAL REGULATOR"/>
    <property type="match status" value="1"/>
</dbReference>
<dbReference type="InterPro" id="IPR052158">
    <property type="entry name" value="INH-QAR"/>
</dbReference>
<evidence type="ECO:0000313" key="3">
    <source>
        <dbReference type="Proteomes" id="UP001617427"/>
    </source>
</evidence>
<protein>
    <submittedName>
        <fullName evidence="2">DJ-1/PfpI family protein</fullName>
        <ecNumber evidence="2">4.2.1.-</ecNumber>
    </submittedName>
</protein>
<keyword evidence="2" id="KW-0456">Lyase</keyword>
<dbReference type="PROSITE" id="PS51318">
    <property type="entry name" value="TAT"/>
    <property type="match status" value="1"/>
</dbReference>
<dbReference type="CDD" id="cd03139">
    <property type="entry name" value="GATase1_PfpI_2"/>
    <property type="match status" value="1"/>
</dbReference>